<reference evidence="1 2" key="1">
    <citation type="submission" date="2019-05" db="EMBL/GenBank/DDBJ databases">
        <title>Another draft genome of Portunus trituberculatus and its Hox gene families provides insights of decapod evolution.</title>
        <authorList>
            <person name="Jeong J.-H."/>
            <person name="Song I."/>
            <person name="Kim S."/>
            <person name="Choi T."/>
            <person name="Kim D."/>
            <person name="Ryu S."/>
            <person name="Kim W."/>
        </authorList>
    </citation>
    <scope>NUCLEOTIDE SEQUENCE [LARGE SCALE GENOMIC DNA]</scope>
    <source>
        <tissue evidence="1">Muscle</tissue>
    </source>
</reference>
<evidence type="ECO:0000313" key="2">
    <source>
        <dbReference type="Proteomes" id="UP000324222"/>
    </source>
</evidence>
<protein>
    <submittedName>
        <fullName evidence="1">Uncharacterized protein</fullName>
    </submittedName>
</protein>
<gene>
    <name evidence="1" type="ORF">E2C01_058313</name>
</gene>
<sequence>MRGTHAHPLPSAATIATTITTMTRTSNDIIRAVPTQHTAALPPPETPRLSWVAWLGGFNASIVYSHTNPCNATTIYASHVPSSSFLSASPPSTTITTTTTTVARSYKLLAFITQQHHFSPYHIHYASSSTLTDHRLSTPFPSLPFPACSYIHPEASLLH</sequence>
<dbReference type="Proteomes" id="UP000324222">
    <property type="component" value="Unassembled WGS sequence"/>
</dbReference>
<proteinExistence type="predicted"/>
<organism evidence="1 2">
    <name type="scientific">Portunus trituberculatus</name>
    <name type="common">Swimming crab</name>
    <name type="synonym">Neptunus trituberculatus</name>
    <dbReference type="NCBI Taxonomy" id="210409"/>
    <lineage>
        <taxon>Eukaryota</taxon>
        <taxon>Metazoa</taxon>
        <taxon>Ecdysozoa</taxon>
        <taxon>Arthropoda</taxon>
        <taxon>Crustacea</taxon>
        <taxon>Multicrustacea</taxon>
        <taxon>Malacostraca</taxon>
        <taxon>Eumalacostraca</taxon>
        <taxon>Eucarida</taxon>
        <taxon>Decapoda</taxon>
        <taxon>Pleocyemata</taxon>
        <taxon>Brachyura</taxon>
        <taxon>Eubrachyura</taxon>
        <taxon>Portunoidea</taxon>
        <taxon>Portunidae</taxon>
        <taxon>Portuninae</taxon>
        <taxon>Portunus</taxon>
    </lineage>
</organism>
<dbReference type="AlphaFoldDB" id="A0A5B7GZI6"/>
<name>A0A5B7GZI6_PORTR</name>
<accession>A0A5B7GZI6</accession>
<evidence type="ECO:0000313" key="1">
    <source>
        <dbReference type="EMBL" id="MPC64202.1"/>
    </source>
</evidence>
<comment type="caution">
    <text evidence="1">The sequence shown here is derived from an EMBL/GenBank/DDBJ whole genome shotgun (WGS) entry which is preliminary data.</text>
</comment>
<keyword evidence="2" id="KW-1185">Reference proteome</keyword>
<dbReference type="EMBL" id="VSRR010021767">
    <property type="protein sequence ID" value="MPC64202.1"/>
    <property type="molecule type" value="Genomic_DNA"/>
</dbReference>